<keyword evidence="2" id="KW-0597">Phosphoprotein</keyword>
<dbReference type="Pfam" id="PF00196">
    <property type="entry name" value="GerE"/>
    <property type="match status" value="1"/>
</dbReference>
<dbReference type="PANTHER" id="PTHR45566">
    <property type="entry name" value="HTH-TYPE TRANSCRIPTIONAL REGULATOR YHJB-RELATED"/>
    <property type="match status" value="1"/>
</dbReference>
<dbReference type="CDD" id="cd06170">
    <property type="entry name" value="LuxR_C_like"/>
    <property type="match status" value="1"/>
</dbReference>
<dbReference type="GO" id="GO:0000160">
    <property type="term" value="P:phosphorelay signal transduction system"/>
    <property type="evidence" value="ECO:0007669"/>
    <property type="project" value="InterPro"/>
</dbReference>
<dbReference type="AlphaFoldDB" id="A0A369VV81"/>
<keyword evidence="6" id="KW-1185">Reference proteome</keyword>
<dbReference type="GO" id="GO:0003677">
    <property type="term" value="F:DNA binding"/>
    <property type="evidence" value="ECO:0007669"/>
    <property type="project" value="UniProtKB-KW"/>
</dbReference>
<dbReference type="PRINTS" id="PR00038">
    <property type="entry name" value="HTHLUXR"/>
</dbReference>
<sequence>MKNLAGSRLATLRGGPARLGFEPTAICVRDRGLAPSRTTIRLLGDNMGQKVKVALLGYSPISLEGLERFLRDNEFEICVATRRVEELCAGIREDDGPILIVVDNPGPDSSDIVTLAKHHPAANIVVLSERYDFIALVTYFNQGISGYLTKDISSASLLTFLKLVVLGEKVLPSSLAEALPSRSAMSPGTGNLPPVSAAGLSTRELQILNYLVAGHPNKIISRELDISEATVKVHVKSILRKTGVQNRTQAAIWALEDHKTCPPANVPQANGKAI</sequence>
<dbReference type="InterPro" id="IPR016032">
    <property type="entry name" value="Sig_transdc_resp-reg_C-effctor"/>
</dbReference>
<dbReference type="Proteomes" id="UP000253918">
    <property type="component" value="Unassembled WGS sequence"/>
</dbReference>
<evidence type="ECO:0000256" key="1">
    <source>
        <dbReference type="ARBA" id="ARBA00023125"/>
    </source>
</evidence>
<evidence type="ECO:0000256" key="2">
    <source>
        <dbReference type="PROSITE-ProRule" id="PRU00169"/>
    </source>
</evidence>
<gene>
    <name evidence="5" type="ORF">DVW87_00750</name>
</gene>
<name>A0A369VV81_9SPHN</name>
<dbReference type="PANTHER" id="PTHR45566:SF1">
    <property type="entry name" value="HTH-TYPE TRANSCRIPTIONAL REGULATOR YHJB-RELATED"/>
    <property type="match status" value="1"/>
</dbReference>
<dbReference type="EMBL" id="QQNB01000001">
    <property type="protein sequence ID" value="RDE06294.1"/>
    <property type="molecule type" value="Genomic_DNA"/>
</dbReference>
<dbReference type="InterPro" id="IPR011006">
    <property type="entry name" value="CheY-like_superfamily"/>
</dbReference>
<evidence type="ECO:0000259" key="4">
    <source>
        <dbReference type="PROSITE" id="PS50110"/>
    </source>
</evidence>
<keyword evidence="1 5" id="KW-0238">DNA-binding</keyword>
<dbReference type="PROSITE" id="PS50043">
    <property type="entry name" value="HTH_LUXR_2"/>
    <property type="match status" value="1"/>
</dbReference>
<reference evidence="5 6" key="1">
    <citation type="submission" date="2018-07" db="EMBL/GenBank/DDBJ databases">
        <title>a novel species of Sphingomonas isolated from the rhizosphere soil of Araceae plant.</title>
        <authorList>
            <person name="Zhiyong W."/>
            <person name="Qinglan Z."/>
            <person name="Zhiwei F."/>
            <person name="Ding X."/>
            <person name="Gejiao W."/>
            <person name="Shixue Z."/>
        </authorList>
    </citation>
    <scope>NUCLEOTIDE SEQUENCE [LARGE SCALE GENOMIC DNA]</scope>
    <source>
        <strain evidence="5 6">WZY 27</strain>
    </source>
</reference>
<evidence type="ECO:0000259" key="3">
    <source>
        <dbReference type="PROSITE" id="PS50043"/>
    </source>
</evidence>
<feature type="domain" description="HTH luxR-type" evidence="3">
    <location>
        <begin position="193"/>
        <end position="258"/>
    </location>
</feature>
<evidence type="ECO:0000313" key="6">
    <source>
        <dbReference type="Proteomes" id="UP000253918"/>
    </source>
</evidence>
<dbReference type="PROSITE" id="PS00622">
    <property type="entry name" value="HTH_LUXR_1"/>
    <property type="match status" value="1"/>
</dbReference>
<organism evidence="5 6">
    <name type="scientific">Sphingomonas aracearum</name>
    <dbReference type="NCBI Taxonomy" id="2283317"/>
    <lineage>
        <taxon>Bacteria</taxon>
        <taxon>Pseudomonadati</taxon>
        <taxon>Pseudomonadota</taxon>
        <taxon>Alphaproteobacteria</taxon>
        <taxon>Sphingomonadales</taxon>
        <taxon>Sphingomonadaceae</taxon>
        <taxon>Sphingomonas</taxon>
    </lineage>
</organism>
<dbReference type="PROSITE" id="PS50110">
    <property type="entry name" value="RESPONSE_REGULATORY"/>
    <property type="match status" value="1"/>
</dbReference>
<proteinExistence type="predicted"/>
<dbReference type="Gene3D" id="3.40.50.2300">
    <property type="match status" value="1"/>
</dbReference>
<evidence type="ECO:0000313" key="5">
    <source>
        <dbReference type="EMBL" id="RDE06294.1"/>
    </source>
</evidence>
<dbReference type="SMART" id="SM00421">
    <property type="entry name" value="HTH_LUXR"/>
    <property type="match status" value="1"/>
</dbReference>
<dbReference type="SUPFAM" id="SSF46894">
    <property type="entry name" value="C-terminal effector domain of the bipartite response regulators"/>
    <property type="match status" value="1"/>
</dbReference>
<feature type="modified residue" description="4-aspartylphosphate" evidence="2">
    <location>
        <position position="103"/>
    </location>
</feature>
<dbReference type="SUPFAM" id="SSF52172">
    <property type="entry name" value="CheY-like"/>
    <property type="match status" value="1"/>
</dbReference>
<accession>A0A369VV81</accession>
<comment type="caution">
    <text evidence="5">The sequence shown here is derived from an EMBL/GenBank/DDBJ whole genome shotgun (WGS) entry which is preliminary data.</text>
</comment>
<protein>
    <submittedName>
        <fullName evidence="5">DNA-binding response regulator</fullName>
    </submittedName>
</protein>
<feature type="domain" description="Response regulatory" evidence="4">
    <location>
        <begin position="52"/>
        <end position="165"/>
    </location>
</feature>
<dbReference type="InterPro" id="IPR001789">
    <property type="entry name" value="Sig_transdc_resp-reg_receiver"/>
</dbReference>
<dbReference type="InterPro" id="IPR051015">
    <property type="entry name" value="EvgA-like"/>
</dbReference>
<dbReference type="InterPro" id="IPR000792">
    <property type="entry name" value="Tscrpt_reg_LuxR_C"/>
</dbReference>
<dbReference type="GO" id="GO:0006355">
    <property type="term" value="P:regulation of DNA-templated transcription"/>
    <property type="evidence" value="ECO:0007669"/>
    <property type="project" value="InterPro"/>
</dbReference>